<dbReference type="SUPFAM" id="SSF51445">
    <property type="entry name" value="(Trans)glycosidases"/>
    <property type="match status" value="1"/>
</dbReference>
<protein>
    <submittedName>
        <fullName evidence="3">Mannosyl-glycoprotein endo-beta-N-acetylglucosaminidase</fullName>
        <ecNumber evidence="3">3.2.1.96</ecNumber>
    </submittedName>
</protein>
<accession>F0R282</accession>
<dbReference type="GO" id="GO:0005975">
    <property type="term" value="P:carbohydrate metabolic process"/>
    <property type="evidence" value="ECO:0007669"/>
    <property type="project" value="InterPro"/>
</dbReference>
<dbReference type="HOGENOM" id="CLU_027259_0_0_10"/>
<dbReference type="EC" id="3.2.1.96" evidence="3"/>
<reference evidence="3 4" key="1">
    <citation type="journal article" date="2011" name="Stand. Genomic Sci.">
        <title>Complete genome sequence of Bacteroides salanitronis type strain (BL78).</title>
        <authorList>
            <person name="Gronow S."/>
            <person name="Held B."/>
            <person name="Lucas S."/>
            <person name="Lapidus A."/>
            <person name="Del Rio T.G."/>
            <person name="Nolan M."/>
            <person name="Tice H."/>
            <person name="Deshpande S."/>
            <person name="Cheng J.F."/>
            <person name="Pitluck S."/>
            <person name="Liolios K."/>
            <person name="Pagani I."/>
            <person name="Ivanova N."/>
            <person name="Mavromatis K."/>
            <person name="Pati A."/>
            <person name="Tapia R."/>
            <person name="Han C."/>
            <person name="Goodwin L."/>
            <person name="Chen A."/>
            <person name="Palaniappan K."/>
            <person name="Land M."/>
            <person name="Hauser L."/>
            <person name="Chang Y.J."/>
            <person name="Jeffries C.D."/>
            <person name="Brambilla E.M."/>
            <person name="Rohde M."/>
            <person name="Goker M."/>
            <person name="Detter J.C."/>
            <person name="Woyke T."/>
            <person name="Bristow J."/>
            <person name="Markowitz V."/>
            <person name="Hugenholtz P."/>
            <person name="Kyrpides N.C."/>
            <person name="Klenk H.P."/>
            <person name="Eisen J.A."/>
        </authorList>
    </citation>
    <scope>NUCLEOTIDE SEQUENCE [LARGE SCALE GENOMIC DNA]</scope>
    <source>
        <strain evidence="3 4">DSM 18170</strain>
    </source>
</reference>
<keyword evidence="3" id="KW-0326">Glycosidase</keyword>
<dbReference type="PROSITE" id="PS51257">
    <property type="entry name" value="PROKAR_LIPOPROTEIN"/>
    <property type="match status" value="1"/>
</dbReference>
<proteinExistence type="predicted"/>
<name>F0R282_PHOSB</name>
<keyword evidence="1" id="KW-0732">Signal</keyword>
<gene>
    <name evidence="3" type="ordered locus">Bacsa_0821</name>
</gene>
<feature type="domain" description="BT-3987-like N-terminal" evidence="2">
    <location>
        <begin position="61"/>
        <end position="139"/>
    </location>
</feature>
<feature type="signal peptide" evidence="1">
    <location>
        <begin position="1"/>
        <end position="23"/>
    </location>
</feature>
<feature type="chain" id="PRO_5003258925" evidence="1">
    <location>
        <begin position="24"/>
        <end position="650"/>
    </location>
</feature>
<dbReference type="KEGG" id="bsa:Bacsa_0821"/>
<dbReference type="AlphaFoldDB" id="F0R282"/>
<keyword evidence="4" id="KW-1185">Reference proteome</keyword>
<dbReference type="eggNOG" id="COG3325">
    <property type="taxonomic scope" value="Bacteria"/>
</dbReference>
<sequence length="650" mass="71695">MKHITFKSAFMAMALVCSGVAFTACEDDIEVPNNASNPWENVGETFGAVRSAAGARMGTTLTVRNGEAATGYVYFELSKTADTDTQVTFTVNNDSLQSYNDKNGTNYTAYSGVTLANGGTVTIPAGQRKSDYVAVNIPAGGDGNAVAITATANDGVTVSQNNAMYVYQVAQVNIPQHNKAIKNLCYIEVNNENPLNAGEYTLSNGEPFFDIVSIFAANMNLSADGKPYIYCNDQVTFVLQHADEIIRPLQEKGIKVHLSILGNHDDAGMRSLSEEGARAFAQELKMYADIYGFDGFDFDDEYSSYAEGTFKGSATSGSGVVASVDECTGENYTRMLEICREVLPKSESAFGIYWYREDDHPVGSNLEDLIDYTVYGTYGAFHEYYSQDVSNEIEAPYAITLVGENDNGNARIVPVNEEYLQTVKDNYGYFAFYNLRSNRLYTPTFDEVADILYDGQTVEWTGNVYSRTEMTPVQFSIPSYDSYIGTWNVTSANSLYYFISTTDDSQWWDWHSSKEFTIRIEAREAGKTYNVYGWESDVNSSGTVTDTLPFVMEYNEDYGTATVSVGAFGELNGQQYAMGVGTYTSNPISWPANEAYIYRLETSPGGTVQMISNTQHRYGLSVYSVGEDGTYTSLPQVTEDHSCGTYTLSR</sequence>
<dbReference type="InterPro" id="IPR017853">
    <property type="entry name" value="GH"/>
</dbReference>
<dbReference type="STRING" id="667015.Bacsa_0821"/>
<dbReference type="InterPro" id="IPR001579">
    <property type="entry name" value="Glyco_hydro_18_chit_AS"/>
</dbReference>
<organism evidence="3 4">
    <name type="scientific">Phocaeicola salanitronis (strain DSM 18170 / JCM 13657 / CCUG 60908 / BL78)</name>
    <name type="common">Bacteroides salanitronis</name>
    <dbReference type="NCBI Taxonomy" id="667015"/>
    <lineage>
        <taxon>Bacteria</taxon>
        <taxon>Pseudomonadati</taxon>
        <taxon>Bacteroidota</taxon>
        <taxon>Bacteroidia</taxon>
        <taxon>Bacteroidales</taxon>
        <taxon>Bacteroidaceae</taxon>
        <taxon>Phocaeicola</taxon>
    </lineage>
</organism>
<keyword evidence="3" id="KW-0378">Hydrolase</keyword>
<dbReference type="EMBL" id="CP002530">
    <property type="protein sequence ID" value="ADY35414.1"/>
    <property type="molecule type" value="Genomic_DNA"/>
</dbReference>
<dbReference type="InterPro" id="IPR013728">
    <property type="entry name" value="BT_3987-like_N"/>
</dbReference>
<evidence type="ECO:0000313" key="4">
    <source>
        <dbReference type="Proteomes" id="UP000007486"/>
    </source>
</evidence>
<dbReference type="OrthoDB" id="2582440at2"/>
<dbReference type="Gene3D" id="3.20.20.80">
    <property type="entry name" value="Glycosidases"/>
    <property type="match status" value="1"/>
</dbReference>
<dbReference type="RefSeq" id="WP_013616866.1">
    <property type="nucleotide sequence ID" value="NC_015164.1"/>
</dbReference>
<dbReference type="Pfam" id="PF08522">
    <property type="entry name" value="BT_3987-like_N"/>
    <property type="match status" value="1"/>
</dbReference>
<dbReference type="PROSITE" id="PS01095">
    <property type="entry name" value="GH18_1"/>
    <property type="match status" value="1"/>
</dbReference>
<evidence type="ECO:0000259" key="2">
    <source>
        <dbReference type="Pfam" id="PF08522"/>
    </source>
</evidence>
<dbReference type="Gene3D" id="2.60.40.1740">
    <property type="entry name" value="hypothetical protein (bacova_03559)"/>
    <property type="match status" value="1"/>
</dbReference>
<dbReference type="GO" id="GO:0033925">
    <property type="term" value="F:mannosyl-glycoprotein endo-beta-N-acetylglucosaminidase activity"/>
    <property type="evidence" value="ECO:0007669"/>
    <property type="project" value="UniProtKB-EC"/>
</dbReference>
<dbReference type="Proteomes" id="UP000007486">
    <property type="component" value="Chromosome"/>
</dbReference>
<evidence type="ECO:0000256" key="1">
    <source>
        <dbReference type="SAM" id="SignalP"/>
    </source>
</evidence>
<evidence type="ECO:0000313" key="3">
    <source>
        <dbReference type="EMBL" id="ADY35414.1"/>
    </source>
</evidence>